<dbReference type="PANTHER" id="PTHR47723:SF19">
    <property type="entry name" value="POLYNUCLEOTIDYL TRANSFERASE, RIBONUCLEASE H-LIKE SUPERFAMILY PROTEIN"/>
    <property type="match status" value="1"/>
</dbReference>
<keyword evidence="3" id="KW-1185">Reference proteome</keyword>
<accession>A0A9D3VDP3</accession>
<dbReference type="OrthoDB" id="999300at2759"/>
<dbReference type="EMBL" id="JAIQCV010000007">
    <property type="protein sequence ID" value="KAH1080956.1"/>
    <property type="molecule type" value="Genomic_DNA"/>
</dbReference>
<dbReference type="GO" id="GO:0003676">
    <property type="term" value="F:nucleic acid binding"/>
    <property type="evidence" value="ECO:0007669"/>
    <property type="project" value="InterPro"/>
</dbReference>
<comment type="caution">
    <text evidence="2">The sequence shown here is derived from an EMBL/GenBank/DDBJ whole genome shotgun (WGS) entry which is preliminary data.</text>
</comment>
<dbReference type="PANTHER" id="PTHR47723">
    <property type="entry name" value="OS05G0353850 PROTEIN"/>
    <property type="match status" value="1"/>
</dbReference>
<dbReference type="InterPro" id="IPR053151">
    <property type="entry name" value="RNase_H-like"/>
</dbReference>
<feature type="domain" description="RNase H type-1" evidence="1">
    <location>
        <begin position="5"/>
        <end position="76"/>
    </location>
</feature>
<dbReference type="AlphaFoldDB" id="A0A9D3VDP3"/>
<organism evidence="2 3">
    <name type="scientific">Gossypium stocksii</name>
    <dbReference type="NCBI Taxonomy" id="47602"/>
    <lineage>
        <taxon>Eukaryota</taxon>
        <taxon>Viridiplantae</taxon>
        <taxon>Streptophyta</taxon>
        <taxon>Embryophyta</taxon>
        <taxon>Tracheophyta</taxon>
        <taxon>Spermatophyta</taxon>
        <taxon>Magnoliopsida</taxon>
        <taxon>eudicotyledons</taxon>
        <taxon>Gunneridae</taxon>
        <taxon>Pentapetalae</taxon>
        <taxon>rosids</taxon>
        <taxon>malvids</taxon>
        <taxon>Malvales</taxon>
        <taxon>Malvaceae</taxon>
        <taxon>Malvoideae</taxon>
        <taxon>Gossypium</taxon>
    </lineage>
</organism>
<dbReference type="InterPro" id="IPR002156">
    <property type="entry name" value="RNaseH_domain"/>
</dbReference>
<evidence type="ECO:0000313" key="3">
    <source>
        <dbReference type="Proteomes" id="UP000828251"/>
    </source>
</evidence>
<dbReference type="Proteomes" id="UP000828251">
    <property type="component" value="Unassembled WGS sequence"/>
</dbReference>
<dbReference type="Pfam" id="PF13456">
    <property type="entry name" value="RVT_3"/>
    <property type="match status" value="1"/>
</dbReference>
<gene>
    <name evidence="2" type="ORF">J1N35_020717</name>
</gene>
<protein>
    <recommendedName>
        <fullName evidence="1">RNase H type-1 domain-containing protein</fullName>
    </recommendedName>
</protein>
<proteinExistence type="predicted"/>
<dbReference type="GO" id="GO:0004523">
    <property type="term" value="F:RNA-DNA hybrid ribonuclease activity"/>
    <property type="evidence" value="ECO:0007669"/>
    <property type="project" value="InterPro"/>
</dbReference>
<reference evidence="2 3" key="1">
    <citation type="journal article" date="2021" name="Plant Biotechnol. J.">
        <title>Multi-omics assisted identification of the key and species-specific regulatory components of drought-tolerant mechanisms in Gossypium stocksii.</title>
        <authorList>
            <person name="Yu D."/>
            <person name="Ke L."/>
            <person name="Zhang D."/>
            <person name="Wu Y."/>
            <person name="Sun Y."/>
            <person name="Mei J."/>
            <person name="Sun J."/>
            <person name="Sun Y."/>
        </authorList>
    </citation>
    <scope>NUCLEOTIDE SEQUENCE [LARGE SCALE GENOMIC DNA]</scope>
    <source>
        <strain evidence="3">cv. E1</strain>
        <tissue evidence="2">Leaf</tissue>
    </source>
</reference>
<sequence length="114" mass="13308">MDSLVRQDDEFVAAGRLVCDQNSKWIIEFSRYLGSCTVIETELWNILDKLKLILDRGFEMVLIQIDSLEILTKVKQWRIQHIPREEITVVDSLVNKVRDRSPGLRLFKGPPLRV</sequence>
<name>A0A9D3VDP3_9ROSI</name>
<evidence type="ECO:0000313" key="2">
    <source>
        <dbReference type="EMBL" id="KAH1080956.1"/>
    </source>
</evidence>
<evidence type="ECO:0000259" key="1">
    <source>
        <dbReference type="Pfam" id="PF13456"/>
    </source>
</evidence>